<name>A0A194R065_PAPMA</name>
<feature type="chain" id="PRO_5008264777" evidence="1">
    <location>
        <begin position="24"/>
        <end position="114"/>
    </location>
</feature>
<sequence>MLKICRILLFILVVFALYRFVYSYEPIQRTIKISDVKDEKERESFEHYLYQGYWKNKQIWAPQWIETWREGKIHVPTWKRIWALKTIQEWEKELAPPPAWLNNVRGPLAVELPH</sequence>
<dbReference type="OrthoDB" id="6743392at2759"/>
<keyword evidence="1" id="KW-0732">Signal</keyword>
<protein>
    <submittedName>
        <fullName evidence="2">Uncharacterized protein</fullName>
    </submittedName>
</protein>
<organism evidence="2 3">
    <name type="scientific">Papilio machaon</name>
    <name type="common">Old World swallowtail butterfly</name>
    <dbReference type="NCBI Taxonomy" id="76193"/>
    <lineage>
        <taxon>Eukaryota</taxon>
        <taxon>Metazoa</taxon>
        <taxon>Ecdysozoa</taxon>
        <taxon>Arthropoda</taxon>
        <taxon>Hexapoda</taxon>
        <taxon>Insecta</taxon>
        <taxon>Pterygota</taxon>
        <taxon>Neoptera</taxon>
        <taxon>Endopterygota</taxon>
        <taxon>Lepidoptera</taxon>
        <taxon>Glossata</taxon>
        <taxon>Ditrysia</taxon>
        <taxon>Papilionoidea</taxon>
        <taxon>Papilionidae</taxon>
        <taxon>Papilioninae</taxon>
        <taxon>Papilio</taxon>
    </lineage>
</organism>
<dbReference type="InParanoid" id="A0A194R065"/>
<feature type="signal peptide" evidence="1">
    <location>
        <begin position="1"/>
        <end position="23"/>
    </location>
</feature>
<dbReference type="Proteomes" id="UP000053240">
    <property type="component" value="Unassembled WGS sequence"/>
</dbReference>
<evidence type="ECO:0000313" key="2">
    <source>
        <dbReference type="EMBL" id="KPJ09241.1"/>
    </source>
</evidence>
<dbReference type="EMBL" id="KQ461108">
    <property type="protein sequence ID" value="KPJ09241.1"/>
    <property type="molecule type" value="Genomic_DNA"/>
</dbReference>
<dbReference type="AlphaFoldDB" id="A0A194R065"/>
<proteinExistence type="predicted"/>
<dbReference type="KEGG" id="pmac:106717019"/>
<evidence type="ECO:0000256" key="1">
    <source>
        <dbReference type="SAM" id="SignalP"/>
    </source>
</evidence>
<keyword evidence="3" id="KW-1185">Reference proteome</keyword>
<reference evidence="2 3" key="1">
    <citation type="journal article" date="2015" name="Nat. Commun.">
        <title>Outbred genome sequencing and CRISPR/Cas9 gene editing in butterflies.</title>
        <authorList>
            <person name="Li X."/>
            <person name="Fan D."/>
            <person name="Zhang W."/>
            <person name="Liu G."/>
            <person name="Zhang L."/>
            <person name="Zhao L."/>
            <person name="Fang X."/>
            <person name="Chen L."/>
            <person name="Dong Y."/>
            <person name="Chen Y."/>
            <person name="Ding Y."/>
            <person name="Zhao R."/>
            <person name="Feng M."/>
            <person name="Zhu Y."/>
            <person name="Feng Y."/>
            <person name="Jiang X."/>
            <person name="Zhu D."/>
            <person name="Xiang H."/>
            <person name="Feng X."/>
            <person name="Li S."/>
            <person name="Wang J."/>
            <person name="Zhang G."/>
            <person name="Kronforst M.R."/>
            <person name="Wang W."/>
        </authorList>
    </citation>
    <scope>NUCLEOTIDE SEQUENCE [LARGE SCALE GENOMIC DNA]</scope>
    <source>
        <strain evidence="2">Ya'a_city_454_Pm</strain>
        <tissue evidence="2">Whole body</tissue>
    </source>
</reference>
<accession>A0A194R065</accession>
<evidence type="ECO:0000313" key="3">
    <source>
        <dbReference type="Proteomes" id="UP000053240"/>
    </source>
</evidence>
<gene>
    <name evidence="2" type="ORF">RR48_15382</name>
</gene>